<gene>
    <name evidence="4" type="ORF">P167DRAFT_477367</name>
</gene>
<evidence type="ECO:0000313" key="5">
    <source>
        <dbReference type="Proteomes" id="UP000277580"/>
    </source>
</evidence>
<feature type="repeat" description="ANK" evidence="3">
    <location>
        <begin position="41"/>
        <end position="73"/>
    </location>
</feature>
<keyword evidence="5" id="KW-1185">Reference proteome</keyword>
<dbReference type="STRING" id="1392247.A0A3N4L208"/>
<dbReference type="GO" id="GO:0085020">
    <property type="term" value="P:protein K6-linked ubiquitination"/>
    <property type="evidence" value="ECO:0007669"/>
    <property type="project" value="TreeGrafter"/>
</dbReference>
<dbReference type="AlphaFoldDB" id="A0A3N4L208"/>
<dbReference type="PANTHER" id="PTHR24171">
    <property type="entry name" value="ANKYRIN REPEAT DOMAIN-CONTAINING PROTEIN 39-RELATED"/>
    <property type="match status" value="1"/>
</dbReference>
<dbReference type="InterPro" id="IPR036770">
    <property type="entry name" value="Ankyrin_rpt-contain_sf"/>
</dbReference>
<proteinExistence type="predicted"/>
<feature type="repeat" description="ANK" evidence="3">
    <location>
        <begin position="8"/>
        <end position="40"/>
    </location>
</feature>
<dbReference type="PROSITE" id="PS50297">
    <property type="entry name" value="ANK_REP_REGION"/>
    <property type="match status" value="2"/>
</dbReference>
<accession>A0A3N4L208</accession>
<protein>
    <submittedName>
        <fullName evidence="4">Ankyrin</fullName>
    </submittedName>
</protein>
<reference evidence="4 5" key="1">
    <citation type="journal article" date="2018" name="Nat. Ecol. Evol.">
        <title>Pezizomycetes genomes reveal the molecular basis of ectomycorrhizal truffle lifestyle.</title>
        <authorList>
            <person name="Murat C."/>
            <person name="Payen T."/>
            <person name="Noel B."/>
            <person name="Kuo A."/>
            <person name="Morin E."/>
            <person name="Chen J."/>
            <person name="Kohler A."/>
            <person name="Krizsan K."/>
            <person name="Balestrini R."/>
            <person name="Da Silva C."/>
            <person name="Montanini B."/>
            <person name="Hainaut M."/>
            <person name="Levati E."/>
            <person name="Barry K.W."/>
            <person name="Belfiori B."/>
            <person name="Cichocki N."/>
            <person name="Clum A."/>
            <person name="Dockter R.B."/>
            <person name="Fauchery L."/>
            <person name="Guy J."/>
            <person name="Iotti M."/>
            <person name="Le Tacon F."/>
            <person name="Lindquist E.A."/>
            <person name="Lipzen A."/>
            <person name="Malagnac F."/>
            <person name="Mello A."/>
            <person name="Molinier V."/>
            <person name="Miyauchi S."/>
            <person name="Poulain J."/>
            <person name="Riccioni C."/>
            <person name="Rubini A."/>
            <person name="Sitrit Y."/>
            <person name="Splivallo R."/>
            <person name="Traeger S."/>
            <person name="Wang M."/>
            <person name="Zifcakova L."/>
            <person name="Wipf D."/>
            <person name="Zambonelli A."/>
            <person name="Paolocci F."/>
            <person name="Nowrousian M."/>
            <person name="Ottonello S."/>
            <person name="Baldrian P."/>
            <person name="Spatafora J.W."/>
            <person name="Henrissat B."/>
            <person name="Nagy L.G."/>
            <person name="Aury J.M."/>
            <person name="Wincker P."/>
            <person name="Grigoriev I.V."/>
            <person name="Bonfante P."/>
            <person name="Martin F.M."/>
        </authorList>
    </citation>
    <scope>NUCLEOTIDE SEQUENCE [LARGE SCALE GENOMIC DNA]</scope>
    <source>
        <strain evidence="4 5">CCBAS932</strain>
    </source>
</reference>
<dbReference type="SMART" id="SM00248">
    <property type="entry name" value="ANK"/>
    <property type="match status" value="2"/>
</dbReference>
<dbReference type="Proteomes" id="UP000277580">
    <property type="component" value="Unassembled WGS sequence"/>
</dbReference>
<sequence>HVNEKDHLGSTPLHTAVKKTKVASVRLLIDAGADPDIVDISGATPLQTALEKGSEEILNLLLHNGAGTDQLKVDRYVDLIKASHITKQYDERAIILR</sequence>
<name>A0A3N4L208_9PEZI</name>
<keyword evidence="2 3" id="KW-0040">ANK repeat</keyword>
<feature type="non-terminal residue" evidence="4">
    <location>
        <position position="1"/>
    </location>
</feature>
<dbReference type="PROSITE" id="PS50088">
    <property type="entry name" value="ANK_REPEAT"/>
    <property type="match status" value="2"/>
</dbReference>
<dbReference type="EMBL" id="ML119112">
    <property type="protein sequence ID" value="RPB15748.1"/>
    <property type="molecule type" value="Genomic_DNA"/>
</dbReference>
<feature type="non-terminal residue" evidence="4">
    <location>
        <position position="97"/>
    </location>
</feature>
<dbReference type="InParanoid" id="A0A3N4L208"/>
<dbReference type="Gene3D" id="1.25.40.20">
    <property type="entry name" value="Ankyrin repeat-containing domain"/>
    <property type="match status" value="1"/>
</dbReference>
<dbReference type="OrthoDB" id="366390at2759"/>
<dbReference type="Pfam" id="PF12796">
    <property type="entry name" value="Ank_2"/>
    <property type="match status" value="1"/>
</dbReference>
<evidence type="ECO:0000256" key="2">
    <source>
        <dbReference type="ARBA" id="ARBA00023043"/>
    </source>
</evidence>
<dbReference type="PANTHER" id="PTHR24171:SF8">
    <property type="entry name" value="BRCA1-ASSOCIATED RING DOMAIN PROTEIN 1"/>
    <property type="match status" value="1"/>
</dbReference>
<evidence type="ECO:0000256" key="3">
    <source>
        <dbReference type="PROSITE-ProRule" id="PRU00023"/>
    </source>
</evidence>
<evidence type="ECO:0000256" key="1">
    <source>
        <dbReference type="ARBA" id="ARBA00022737"/>
    </source>
</evidence>
<evidence type="ECO:0000313" key="4">
    <source>
        <dbReference type="EMBL" id="RPB15748.1"/>
    </source>
</evidence>
<dbReference type="GO" id="GO:0004842">
    <property type="term" value="F:ubiquitin-protein transferase activity"/>
    <property type="evidence" value="ECO:0007669"/>
    <property type="project" value="TreeGrafter"/>
</dbReference>
<dbReference type="InterPro" id="IPR002110">
    <property type="entry name" value="Ankyrin_rpt"/>
</dbReference>
<keyword evidence="1" id="KW-0677">Repeat</keyword>
<organism evidence="4 5">
    <name type="scientific">Morchella conica CCBAS932</name>
    <dbReference type="NCBI Taxonomy" id="1392247"/>
    <lineage>
        <taxon>Eukaryota</taxon>
        <taxon>Fungi</taxon>
        <taxon>Dikarya</taxon>
        <taxon>Ascomycota</taxon>
        <taxon>Pezizomycotina</taxon>
        <taxon>Pezizomycetes</taxon>
        <taxon>Pezizales</taxon>
        <taxon>Morchellaceae</taxon>
        <taxon>Morchella</taxon>
    </lineage>
</organism>
<dbReference type="SUPFAM" id="SSF48403">
    <property type="entry name" value="Ankyrin repeat"/>
    <property type="match status" value="1"/>
</dbReference>